<feature type="region of interest" description="Disordered" evidence="1">
    <location>
        <begin position="314"/>
        <end position="339"/>
    </location>
</feature>
<feature type="compositionally biased region" description="Low complexity" evidence="1">
    <location>
        <begin position="320"/>
        <end position="331"/>
    </location>
</feature>
<protein>
    <submittedName>
        <fullName evidence="3">Uncharacterized protein</fullName>
    </submittedName>
</protein>
<dbReference type="SUPFAM" id="SSF51004">
    <property type="entry name" value="C-terminal (heme d1) domain of cytochrome cd1-nitrite reductase"/>
    <property type="match status" value="1"/>
</dbReference>
<comment type="caution">
    <text evidence="3">The sequence shown here is derived from an EMBL/GenBank/DDBJ whole genome shotgun (WGS) entry which is preliminary data.</text>
</comment>
<evidence type="ECO:0000256" key="1">
    <source>
        <dbReference type="SAM" id="MobiDB-lite"/>
    </source>
</evidence>
<name>A0A0E9NP38_SAICN</name>
<dbReference type="Gene3D" id="2.130.10.10">
    <property type="entry name" value="YVTN repeat-like/Quinoprotein amine dehydrogenase"/>
    <property type="match status" value="1"/>
</dbReference>
<dbReference type="InterPro" id="IPR011048">
    <property type="entry name" value="Haem_d1_sf"/>
</dbReference>
<reference evidence="3 4" key="2">
    <citation type="journal article" date="2014" name="J. Gen. Appl. Microbiol.">
        <title>The early diverging ascomycetous budding yeast Saitoella complicata has three histone deacetylases belonging to the Clr6, Hos2, and Rpd3 lineages.</title>
        <authorList>
            <person name="Nishida H."/>
            <person name="Matsumoto T."/>
            <person name="Kondo S."/>
            <person name="Hamamoto M."/>
            <person name="Yoshikawa H."/>
        </authorList>
    </citation>
    <scope>NUCLEOTIDE SEQUENCE [LARGE SCALE GENOMIC DNA]</scope>
    <source>
        <strain evidence="3 4">NRRL Y-17804</strain>
    </source>
</reference>
<reference evidence="3 4" key="3">
    <citation type="journal article" date="2015" name="Genome Announc.">
        <title>Draft Genome Sequence of the Archiascomycetous Yeast Saitoella complicata.</title>
        <authorList>
            <person name="Yamauchi K."/>
            <person name="Kondo S."/>
            <person name="Hamamoto M."/>
            <person name="Takahashi Y."/>
            <person name="Ogura Y."/>
            <person name="Hayashi T."/>
            <person name="Nishida H."/>
        </authorList>
    </citation>
    <scope>NUCLEOTIDE SEQUENCE [LARGE SCALE GENOMIC DNA]</scope>
    <source>
        <strain evidence="3 4">NRRL Y-17804</strain>
    </source>
</reference>
<proteinExistence type="predicted"/>
<sequence>MKIPTRARDRQSLCKTPEGRLTYKLGRIRQSWDACFSHGPSHAYVHAFREDVYIKAQRITREVIDCTQRFHRSKYVGLDMDFPYRSRIDLGHLTPYRLFKLFLLWTNRLLHGFFDILFQLPKSAVVVPLDFLCIILNLITASSLLLTTMLRELLALPFQVIYSILDGLAFLGFFGTVVVVGVVGFVGRVLAHVVWLDWLVMEAEEEEVRALMEIRSHWGEEGIQTDITSHFAPSLFIRITNARSGRYSVADRLLSDTPIAHAYTLLTGTAFSCKPPLFLLRSRYNKLRSHLTRTWAKHYILILQTDSETILMTSPSSSHRSVQPVSLRPSRSSPPSPATQLASHLLFAASLAATAAKNTASVAKSTYDVTQQYRAGEVNARALLTNAKKEKATQEGDRADVEFGGRRVWCTWRDGRVSAWEWDGLEAGQMREVMGMELAKGAGTRLARVVPMDPPLTLLVGPAGVSFKLFGRSKPTVLPLPDHINATDIIDIQTSRSYIALLTHSHAYILASSEPTTVLRTFSIAQNALSRPIFSLRGRWAVFAHSSPINGFAPQPVSSARPTTPESLVGMLSRATALIPTSEPTAPRYFSIYDLVSGKHMATYSVPAPNGIAHVSLSPSGTRLLVVPPGARTVDVLELLDPRSAVRISRLTRGLRAAEVEGVVWSLNGGRVGVRIVGVGNVSVFDVEGGGDVKVSARVCALPGSRGVLTVSEEGGGLVLKLGKVVVKDGQERSVVGMSEWKLPPATSCAAPLQEEKTVPPQKGLSLILAHAEIDTSRGWKSIWTDPSTSLYRLPSANPWPSLFGLPESRGELIDLGLARGQVEFTSPTEEELGLEKALAEDMAMSKFIPGHPAPLPRLGTSPGKRVVKVGQAGAKMLWKGMEGMNINISPRRVSGGVGDEGSGTSVSFEDEGEVEVIERAALGEAEQEELEGCSREGVKHAVYDSSGRESPMPHFGDPDDDGMESVFIGDR</sequence>
<keyword evidence="2" id="KW-0812">Transmembrane</keyword>
<keyword evidence="2" id="KW-0472">Membrane</keyword>
<evidence type="ECO:0000256" key="2">
    <source>
        <dbReference type="SAM" id="Phobius"/>
    </source>
</evidence>
<feature type="transmembrane region" description="Helical" evidence="2">
    <location>
        <begin position="126"/>
        <end position="148"/>
    </location>
</feature>
<dbReference type="InterPro" id="IPR015943">
    <property type="entry name" value="WD40/YVTN_repeat-like_dom_sf"/>
</dbReference>
<reference evidence="3 4" key="1">
    <citation type="journal article" date="2011" name="J. Gen. Appl. Microbiol.">
        <title>Draft genome sequencing of the enigmatic yeast Saitoella complicata.</title>
        <authorList>
            <person name="Nishida H."/>
            <person name="Hamamoto M."/>
            <person name="Sugiyama J."/>
        </authorList>
    </citation>
    <scope>NUCLEOTIDE SEQUENCE [LARGE SCALE GENOMIC DNA]</scope>
    <source>
        <strain evidence="3 4">NRRL Y-17804</strain>
    </source>
</reference>
<evidence type="ECO:0000313" key="4">
    <source>
        <dbReference type="Proteomes" id="UP000033140"/>
    </source>
</evidence>
<feature type="region of interest" description="Disordered" evidence="1">
    <location>
        <begin position="892"/>
        <end position="912"/>
    </location>
</feature>
<organism evidence="3 4">
    <name type="scientific">Saitoella complicata (strain BCRC 22490 / CBS 7301 / JCM 7358 / NBRC 10748 / NRRL Y-17804)</name>
    <dbReference type="NCBI Taxonomy" id="698492"/>
    <lineage>
        <taxon>Eukaryota</taxon>
        <taxon>Fungi</taxon>
        <taxon>Dikarya</taxon>
        <taxon>Ascomycota</taxon>
        <taxon>Taphrinomycotina</taxon>
        <taxon>Taphrinomycotina incertae sedis</taxon>
        <taxon>Saitoella</taxon>
    </lineage>
</organism>
<dbReference type="EMBL" id="BACD03000050">
    <property type="protein sequence ID" value="GAO51647.1"/>
    <property type="molecule type" value="Genomic_DNA"/>
</dbReference>
<feature type="transmembrane region" description="Helical" evidence="2">
    <location>
        <begin position="160"/>
        <end position="186"/>
    </location>
</feature>
<evidence type="ECO:0000313" key="3">
    <source>
        <dbReference type="EMBL" id="GAO51647.1"/>
    </source>
</evidence>
<dbReference type="AlphaFoldDB" id="A0A0E9NP38"/>
<keyword evidence="4" id="KW-1185">Reference proteome</keyword>
<gene>
    <name evidence="3" type="ORF">G7K_5742-t1</name>
</gene>
<dbReference type="Proteomes" id="UP000033140">
    <property type="component" value="Unassembled WGS sequence"/>
</dbReference>
<feature type="region of interest" description="Disordered" evidence="1">
    <location>
        <begin position="944"/>
        <end position="972"/>
    </location>
</feature>
<keyword evidence="2" id="KW-1133">Transmembrane helix</keyword>
<accession>A0A0E9NP38</accession>